<accession>A0AAV7MEA8</accession>
<dbReference type="GO" id="GO:0005634">
    <property type="term" value="C:nucleus"/>
    <property type="evidence" value="ECO:0007669"/>
    <property type="project" value="TreeGrafter"/>
</dbReference>
<evidence type="ECO:0000313" key="3">
    <source>
        <dbReference type="EMBL" id="KAJ1098510.1"/>
    </source>
</evidence>
<dbReference type="Gene3D" id="1.10.10.60">
    <property type="entry name" value="Homeodomain-like"/>
    <property type="match status" value="1"/>
</dbReference>
<dbReference type="Proteomes" id="UP001066276">
    <property type="component" value="Chromosome 10"/>
</dbReference>
<organism evidence="3 4">
    <name type="scientific">Pleurodeles waltl</name>
    <name type="common">Iberian ribbed newt</name>
    <dbReference type="NCBI Taxonomy" id="8319"/>
    <lineage>
        <taxon>Eukaryota</taxon>
        <taxon>Metazoa</taxon>
        <taxon>Chordata</taxon>
        <taxon>Craniata</taxon>
        <taxon>Vertebrata</taxon>
        <taxon>Euteleostomi</taxon>
        <taxon>Amphibia</taxon>
        <taxon>Batrachia</taxon>
        <taxon>Caudata</taxon>
        <taxon>Salamandroidea</taxon>
        <taxon>Salamandridae</taxon>
        <taxon>Pleurodelinae</taxon>
        <taxon>Pleurodeles</taxon>
    </lineage>
</organism>
<evidence type="ECO:0000313" key="4">
    <source>
        <dbReference type="Proteomes" id="UP001066276"/>
    </source>
</evidence>
<reference evidence="3" key="1">
    <citation type="journal article" date="2022" name="bioRxiv">
        <title>Sequencing and chromosome-scale assembly of the giantPleurodeles waltlgenome.</title>
        <authorList>
            <person name="Brown T."/>
            <person name="Elewa A."/>
            <person name="Iarovenko S."/>
            <person name="Subramanian E."/>
            <person name="Araus A.J."/>
            <person name="Petzold A."/>
            <person name="Susuki M."/>
            <person name="Suzuki K.-i.T."/>
            <person name="Hayashi T."/>
            <person name="Toyoda A."/>
            <person name="Oliveira C."/>
            <person name="Osipova E."/>
            <person name="Leigh N.D."/>
            <person name="Simon A."/>
            <person name="Yun M.H."/>
        </authorList>
    </citation>
    <scope>NUCLEOTIDE SEQUENCE</scope>
    <source>
        <strain evidence="3">20211129_DDA</strain>
        <tissue evidence="3">Liver</tissue>
    </source>
</reference>
<dbReference type="SUPFAM" id="SSF56672">
    <property type="entry name" value="DNA/RNA polymerases"/>
    <property type="match status" value="1"/>
</dbReference>
<keyword evidence="4" id="KW-1185">Reference proteome</keyword>
<evidence type="ECO:0008006" key="5">
    <source>
        <dbReference type="Google" id="ProtNLM"/>
    </source>
</evidence>
<dbReference type="InterPro" id="IPR028002">
    <property type="entry name" value="Myb_DNA-bind_5"/>
</dbReference>
<comment type="caution">
    <text evidence="3">The sequence shown here is derived from an EMBL/GenBank/DDBJ whole genome shotgun (WGS) entry which is preliminary data.</text>
</comment>
<dbReference type="InterPro" id="IPR043502">
    <property type="entry name" value="DNA/RNA_pol_sf"/>
</dbReference>
<dbReference type="EMBL" id="JANPWB010000014">
    <property type="protein sequence ID" value="KAJ1098510.1"/>
    <property type="molecule type" value="Genomic_DNA"/>
</dbReference>
<dbReference type="AlphaFoldDB" id="A0AAV7MEA8"/>
<evidence type="ECO:0000259" key="1">
    <source>
        <dbReference type="Pfam" id="PF13873"/>
    </source>
</evidence>
<dbReference type="InterPro" id="IPR041577">
    <property type="entry name" value="RT_RNaseH_2"/>
</dbReference>
<gene>
    <name evidence="3" type="ORF">NDU88_003620</name>
</gene>
<dbReference type="Pfam" id="PF13873">
    <property type="entry name" value="Myb_DNA-bind_5"/>
    <property type="match status" value="1"/>
</dbReference>
<sequence>MGCEVTALALYTVAVGGRRPWRNAALVNIGPYGFQEPMTMYAGGDRERAPAFTAEELEKLVDGVLPQYTLLYGPPDQQVSAHQKKDIWRAIAKDVQTLGVHHRQSTHCRKRWEDIRRWSKKTAEAQLGMASQRGRGARRTMTPLMFRILAVAYPELDGRLRASQQTQGVTQKIYKKPEQPDRNLANPWVWSEEQKKVFKDMKNALSENIALIYSDPCWGSVLSVDASPKGLGMVLSQKQESGEWAPMAYASLGLAPSEQRYSHIENEATDIQFLEYMFHVEYSLGAPHPADYFLKQAWPPRHEEGAPALETLEYVRLLTTPYTFAAITEATKADDGLQLAIAAAWSGEWKTVKANKRIWTEEAWLLLAFLYKVNHESAITQKGCFM</sequence>
<dbReference type="PANTHER" id="PTHR23098:SF23">
    <property type="entry name" value="MYB-RELATED TRANSCRIPTION FACTOR, PARTNER OF PROFILIN-LIKE ISOFORM X2-RELATED"/>
    <property type="match status" value="1"/>
</dbReference>
<dbReference type="PANTHER" id="PTHR23098">
    <property type="entry name" value="AGAP001331-PA-RELATED"/>
    <property type="match status" value="1"/>
</dbReference>
<feature type="domain" description="Reverse transcriptase/retrotransposon-derived protein RNase H-like" evidence="2">
    <location>
        <begin position="190"/>
        <end position="271"/>
    </location>
</feature>
<proteinExistence type="predicted"/>
<evidence type="ECO:0000259" key="2">
    <source>
        <dbReference type="Pfam" id="PF17919"/>
    </source>
</evidence>
<feature type="domain" description="Myb/SANT-like DNA-binding" evidence="1">
    <location>
        <begin position="48"/>
        <end position="122"/>
    </location>
</feature>
<dbReference type="Pfam" id="PF17919">
    <property type="entry name" value="RT_RNaseH_2"/>
    <property type="match status" value="1"/>
</dbReference>
<protein>
    <recommendedName>
        <fullName evidence="5">Myb-like domain-containing protein</fullName>
    </recommendedName>
</protein>
<name>A0AAV7MEA8_PLEWA</name>